<organism evidence="1 2">
    <name type="scientific">Nitratidesulfovibrio vulgaris (strain ATCC 29579 / DSM 644 / CCUG 34227 / NCIMB 8303 / VKM B-1760 / Hildenborough)</name>
    <name type="common">Desulfovibrio vulgaris</name>
    <dbReference type="NCBI Taxonomy" id="882"/>
    <lineage>
        <taxon>Bacteria</taxon>
        <taxon>Pseudomonadati</taxon>
        <taxon>Thermodesulfobacteriota</taxon>
        <taxon>Desulfovibrionia</taxon>
        <taxon>Desulfovibrionales</taxon>
        <taxon>Desulfovibrionaceae</taxon>
        <taxon>Nitratidesulfovibrio</taxon>
    </lineage>
</organism>
<evidence type="ECO:0000313" key="2">
    <source>
        <dbReference type="Proteomes" id="UP000002194"/>
    </source>
</evidence>
<dbReference type="KEGG" id="dvu:DVU_1436"/>
<sequence length="31" mass="3090">MTAEGRPRAKAPGMAAGMTAGIPADMVIDTT</sequence>
<keyword evidence="2" id="KW-1185">Reference proteome</keyword>
<dbReference type="Proteomes" id="UP000002194">
    <property type="component" value="Chromosome"/>
</dbReference>
<proteinExistence type="predicted"/>
<name>Q72C48_NITV2</name>
<dbReference type="AlphaFoldDB" id="Q72C48"/>
<dbReference type="STRING" id="882.DVU_1436"/>
<dbReference type="HOGENOM" id="CLU_3396206_0_0_7"/>
<reference evidence="1 2" key="1">
    <citation type="journal article" date="2004" name="Nat. Biotechnol.">
        <title>The genome sequence of the anaerobic, sulfate-reducing bacterium Desulfovibrio vulgaris Hildenborough.</title>
        <authorList>
            <person name="Heidelberg J.F."/>
            <person name="Seshadri R."/>
            <person name="Haveman S.A."/>
            <person name="Hemme C.L."/>
            <person name="Paulsen I.T."/>
            <person name="Kolonay J.F."/>
            <person name="Eisen J.A."/>
            <person name="Ward N."/>
            <person name="Methe B."/>
            <person name="Brinkac L.M."/>
            <person name="Daugherty S.C."/>
            <person name="Deboy R.T."/>
            <person name="Dodson R.J."/>
            <person name="Durkin A.S."/>
            <person name="Madupu R."/>
            <person name="Nelson W.C."/>
            <person name="Sullivan S.A."/>
            <person name="Fouts D."/>
            <person name="Haft D.H."/>
            <person name="Selengut J."/>
            <person name="Peterson J.D."/>
            <person name="Davidsen T.M."/>
            <person name="Zafar N."/>
            <person name="Zhou L."/>
            <person name="Radune D."/>
            <person name="Dimitrov G."/>
            <person name="Hance M."/>
            <person name="Tran K."/>
            <person name="Khouri H."/>
            <person name="Gill J."/>
            <person name="Utterback T.R."/>
            <person name="Feldblyum T.V."/>
            <person name="Wall J.D."/>
            <person name="Voordouw G."/>
            <person name="Fraser C.M."/>
        </authorList>
    </citation>
    <scope>NUCLEOTIDE SEQUENCE [LARGE SCALE GENOMIC DNA]</scope>
    <source>
        <strain evidence="2">ATCC 29579 / DSM 644 / NCIMB 8303 / VKM B-1760 / Hildenborough</strain>
    </source>
</reference>
<dbReference type="EMBL" id="AE017285">
    <property type="protein sequence ID" value="AAS95914.1"/>
    <property type="molecule type" value="Genomic_DNA"/>
</dbReference>
<dbReference type="PaxDb" id="882-DVU_1436"/>
<evidence type="ECO:0000313" key="1">
    <source>
        <dbReference type="EMBL" id="AAS95914.1"/>
    </source>
</evidence>
<gene>
    <name evidence="1" type="ordered locus">DVU_1436</name>
</gene>
<accession>Q72C48</accession>
<dbReference type="EnsemblBacteria" id="AAS95914">
    <property type="protein sequence ID" value="AAS95914"/>
    <property type="gene ID" value="DVU_1436"/>
</dbReference>
<protein>
    <submittedName>
        <fullName evidence="1">Uncharacterized protein</fullName>
    </submittedName>
</protein>